<keyword evidence="2" id="KW-1185">Reference proteome</keyword>
<proteinExistence type="predicted"/>
<protein>
    <submittedName>
        <fullName evidence="1">Uncharacterized protein, isoform A</fullName>
    </submittedName>
</protein>
<dbReference type="AlphaFoldDB" id="A0A0R1DLR9"/>
<dbReference type="Proteomes" id="UP000002282">
    <property type="component" value="Chromosome 2L"/>
</dbReference>
<dbReference type="EMBL" id="CM000157">
    <property type="protein sequence ID" value="KRJ98279.1"/>
    <property type="molecule type" value="Genomic_DNA"/>
</dbReference>
<evidence type="ECO:0000313" key="2">
    <source>
        <dbReference type="Proteomes" id="UP000002282"/>
    </source>
</evidence>
<reference evidence="1 2" key="1">
    <citation type="journal article" date="2007" name="Nature">
        <title>Evolution of genes and genomes on the Drosophila phylogeny.</title>
        <authorList>
            <consortium name="Drosophila 12 Genomes Consortium"/>
            <person name="Clark A.G."/>
            <person name="Eisen M.B."/>
            <person name="Smith D.R."/>
            <person name="Bergman C.M."/>
            <person name="Oliver B."/>
            <person name="Markow T.A."/>
            <person name="Kaufman T.C."/>
            <person name="Kellis M."/>
            <person name="Gelbart W."/>
            <person name="Iyer V.N."/>
            <person name="Pollard D.A."/>
            <person name="Sackton T.B."/>
            <person name="Larracuente A.M."/>
            <person name="Singh N.D."/>
            <person name="Abad J.P."/>
            <person name="Abt D.N."/>
            <person name="Adryan B."/>
            <person name="Aguade M."/>
            <person name="Akashi H."/>
            <person name="Anderson W.W."/>
            <person name="Aquadro C.F."/>
            <person name="Ardell D.H."/>
            <person name="Arguello R."/>
            <person name="Artieri C.G."/>
            <person name="Barbash D.A."/>
            <person name="Barker D."/>
            <person name="Barsanti P."/>
            <person name="Batterham P."/>
            <person name="Batzoglou S."/>
            <person name="Begun D."/>
            <person name="Bhutkar A."/>
            <person name="Blanco E."/>
            <person name="Bosak S.A."/>
            <person name="Bradley R.K."/>
            <person name="Brand A.D."/>
            <person name="Brent M.R."/>
            <person name="Brooks A.N."/>
            <person name="Brown R.H."/>
            <person name="Butlin R.K."/>
            <person name="Caggese C."/>
            <person name="Calvi B.R."/>
            <person name="Bernardo de Carvalho A."/>
            <person name="Caspi A."/>
            <person name="Castrezana S."/>
            <person name="Celniker S.E."/>
            <person name="Chang J.L."/>
            <person name="Chapple C."/>
            <person name="Chatterji S."/>
            <person name="Chinwalla A."/>
            <person name="Civetta A."/>
            <person name="Clifton S.W."/>
            <person name="Comeron J.M."/>
            <person name="Costello J.C."/>
            <person name="Coyne J.A."/>
            <person name="Daub J."/>
            <person name="David R.G."/>
            <person name="Delcher A.L."/>
            <person name="Delehaunty K."/>
            <person name="Do C.B."/>
            <person name="Ebling H."/>
            <person name="Edwards K."/>
            <person name="Eickbush T."/>
            <person name="Evans J.D."/>
            <person name="Filipski A."/>
            <person name="Findeiss S."/>
            <person name="Freyhult E."/>
            <person name="Fulton L."/>
            <person name="Fulton R."/>
            <person name="Garcia A.C."/>
            <person name="Gardiner A."/>
            <person name="Garfield D.A."/>
            <person name="Garvin B.E."/>
            <person name="Gibson G."/>
            <person name="Gilbert D."/>
            <person name="Gnerre S."/>
            <person name="Godfrey J."/>
            <person name="Good R."/>
            <person name="Gotea V."/>
            <person name="Gravely B."/>
            <person name="Greenberg A.J."/>
            <person name="Griffiths-Jones S."/>
            <person name="Gross S."/>
            <person name="Guigo R."/>
            <person name="Gustafson E.A."/>
            <person name="Haerty W."/>
            <person name="Hahn M.W."/>
            <person name="Halligan D.L."/>
            <person name="Halpern A.L."/>
            <person name="Halter G.M."/>
            <person name="Han M.V."/>
            <person name="Heger A."/>
            <person name="Hillier L."/>
            <person name="Hinrichs A.S."/>
            <person name="Holmes I."/>
            <person name="Hoskins R.A."/>
            <person name="Hubisz M.J."/>
            <person name="Hultmark D."/>
            <person name="Huntley M.A."/>
            <person name="Jaffe D.B."/>
            <person name="Jagadeeshan S."/>
            <person name="Jeck W.R."/>
            <person name="Johnson J."/>
            <person name="Jones C.D."/>
            <person name="Jordan W.C."/>
            <person name="Karpen G.H."/>
            <person name="Kataoka E."/>
            <person name="Keightley P.D."/>
            <person name="Kheradpour P."/>
            <person name="Kirkness E.F."/>
            <person name="Koerich L.B."/>
            <person name="Kristiansen K."/>
            <person name="Kudrna D."/>
            <person name="Kulathinal R.J."/>
            <person name="Kumar S."/>
            <person name="Kwok R."/>
            <person name="Lander E."/>
            <person name="Langley C.H."/>
            <person name="Lapoint R."/>
            <person name="Lazzaro B.P."/>
            <person name="Lee S.J."/>
            <person name="Levesque L."/>
            <person name="Li R."/>
            <person name="Lin C.F."/>
            <person name="Lin M.F."/>
            <person name="Lindblad-Toh K."/>
            <person name="Llopart A."/>
            <person name="Long M."/>
            <person name="Low L."/>
            <person name="Lozovsky E."/>
            <person name="Lu J."/>
            <person name="Luo M."/>
            <person name="Machado C.A."/>
            <person name="Makalowski W."/>
            <person name="Marzo M."/>
            <person name="Matsuda M."/>
            <person name="Matzkin L."/>
            <person name="McAllister B."/>
            <person name="McBride C.S."/>
            <person name="McKernan B."/>
            <person name="McKernan K."/>
            <person name="Mendez-Lago M."/>
            <person name="Minx P."/>
            <person name="Mollenhauer M.U."/>
            <person name="Montooth K."/>
            <person name="Mount S.M."/>
            <person name="Mu X."/>
            <person name="Myers E."/>
            <person name="Negre B."/>
            <person name="Newfeld S."/>
            <person name="Nielsen R."/>
            <person name="Noor M.A."/>
            <person name="O'Grady P."/>
            <person name="Pachter L."/>
            <person name="Papaceit M."/>
            <person name="Parisi M.J."/>
            <person name="Parisi M."/>
            <person name="Parts L."/>
            <person name="Pedersen J.S."/>
            <person name="Pesole G."/>
            <person name="Phillippy A.M."/>
            <person name="Ponting C.P."/>
            <person name="Pop M."/>
            <person name="Porcelli D."/>
            <person name="Powell J.R."/>
            <person name="Prohaska S."/>
            <person name="Pruitt K."/>
            <person name="Puig M."/>
            <person name="Quesneville H."/>
            <person name="Ram K.R."/>
            <person name="Rand D."/>
            <person name="Rasmussen M.D."/>
            <person name="Reed L.K."/>
            <person name="Reenan R."/>
            <person name="Reily A."/>
            <person name="Remington K.A."/>
            <person name="Rieger T.T."/>
            <person name="Ritchie M.G."/>
            <person name="Robin C."/>
            <person name="Rogers Y.H."/>
            <person name="Rohde C."/>
            <person name="Rozas J."/>
            <person name="Rubenfield M.J."/>
            <person name="Ruiz A."/>
            <person name="Russo S."/>
            <person name="Salzberg S.L."/>
            <person name="Sanchez-Gracia A."/>
            <person name="Saranga D.J."/>
            <person name="Sato H."/>
            <person name="Schaeffer S.W."/>
            <person name="Schatz M.C."/>
            <person name="Schlenke T."/>
            <person name="Schwartz R."/>
            <person name="Segarra C."/>
            <person name="Singh R.S."/>
            <person name="Sirot L."/>
            <person name="Sirota M."/>
            <person name="Sisneros N.B."/>
            <person name="Smith C.D."/>
            <person name="Smith T.F."/>
            <person name="Spieth J."/>
            <person name="Stage D.E."/>
            <person name="Stark A."/>
            <person name="Stephan W."/>
            <person name="Strausberg R.L."/>
            <person name="Strempel S."/>
            <person name="Sturgill D."/>
            <person name="Sutton G."/>
            <person name="Sutton G.G."/>
            <person name="Tao W."/>
            <person name="Teichmann S."/>
            <person name="Tobari Y.N."/>
            <person name="Tomimura Y."/>
            <person name="Tsolas J.M."/>
            <person name="Valente V.L."/>
            <person name="Venter E."/>
            <person name="Venter J.C."/>
            <person name="Vicario S."/>
            <person name="Vieira F.G."/>
            <person name="Vilella A.J."/>
            <person name="Villasante A."/>
            <person name="Walenz B."/>
            <person name="Wang J."/>
            <person name="Wasserman M."/>
            <person name="Watts T."/>
            <person name="Wilson D."/>
            <person name="Wilson R.K."/>
            <person name="Wing R.A."/>
            <person name="Wolfner M.F."/>
            <person name="Wong A."/>
            <person name="Wong G.K."/>
            <person name="Wu C.I."/>
            <person name="Wu G."/>
            <person name="Yamamoto D."/>
            <person name="Yang H.P."/>
            <person name="Yang S.P."/>
            <person name="Yorke J.A."/>
            <person name="Yoshida K."/>
            <person name="Zdobnov E."/>
            <person name="Zhang P."/>
            <person name="Zhang Y."/>
            <person name="Zimin A.V."/>
            <person name="Baldwin J."/>
            <person name="Abdouelleil A."/>
            <person name="Abdulkadir J."/>
            <person name="Abebe A."/>
            <person name="Abera B."/>
            <person name="Abreu J."/>
            <person name="Acer S.C."/>
            <person name="Aftuck L."/>
            <person name="Alexander A."/>
            <person name="An P."/>
            <person name="Anderson E."/>
            <person name="Anderson S."/>
            <person name="Arachi H."/>
            <person name="Azer M."/>
            <person name="Bachantsang P."/>
            <person name="Barry A."/>
            <person name="Bayul T."/>
            <person name="Berlin A."/>
            <person name="Bessette D."/>
            <person name="Bloom T."/>
            <person name="Blye J."/>
            <person name="Boguslavskiy L."/>
            <person name="Bonnet C."/>
            <person name="Boukhgalter B."/>
            <person name="Bourzgui I."/>
            <person name="Brown A."/>
            <person name="Cahill P."/>
            <person name="Channer S."/>
            <person name="Cheshatsang Y."/>
            <person name="Chuda L."/>
            <person name="Citroen M."/>
            <person name="Collymore A."/>
            <person name="Cooke P."/>
            <person name="Costello M."/>
            <person name="D'Aco K."/>
            <person name="Daza R."/>
            <person name="De Haan G."/>
            <person name="DeGray S."/>
            <person name="DeMaso C."/>
            <person name="Dhargay N."/>
            <person name="Dooley K."/>
            <person name="Dooley E."/>
            <person name="Doricent M."/>
            <person name="Dorje P."/>
            <person name="Dorjee K."/>
            <person name="Dupes A."/>
            <person name="Elong R."/>
            <person name="Falk J."/>
            <person name="Farina A."/>
            <person name="Faro S."/>
            <person name="Ferguson D."/>
            <person name="Fisher S."/>
            <person name="Foley C.D."/>
            <person name="Franke A."/>
            <person name="Friedrich D."/>
            <person name="Gadbois L."/>
            <person name="Gearin G."/>
            <person name="Gearin C.R."/>
            <person name="Giannoukos G."/>
            <person name="Goode T."/>
            <person name="Graham J."/>
            <person name="Grandbois E."/>
            <person name="Grewal S."/>
            <person name="Gyaltsen K."/>
            <person name="Hafez N."/>
            <person name="Hagos B."/>
            <person name="Hall J."/>
            <person name="Henson C."/>
            <person name="Hollinger A."/>
            <person name="Honan T."/>
            <person name="Huard M.D."/>
            <person name="Hughes L."/>
            <person name="Hurhula B."/>
            <person name="Husby M.E."/>
            <person name="Kamat A."/>
            <person name="Kanga B."/>
            <person name="Kashin S."/>
            <person name="Khazanovich D."/>
            <person name="Kisner P."/>
            <person name="Lance K."/>
            <person name="Lara M."/>
            <person name="Lee W."/>
            <person name="Lennon N."/>
            <person name="Letendre F."/>
            <person name="LeVine R."/>
            <person name="Lipovsky A."/>
            <person name="Liu X."/>
            <person name="Liu J."/>
            <person name="Liu S."/>
            <person name="Lokyitsang T."/>
            <person name="Lokyitsang Y."/>
            <person name="Lubonja R."/>
            <person name="Lui A."/>
            <person name="MacDonald P."/>
            <person name="Magnisalis V."/>
            <person name="Maru K."/>
            <person name="Matthews C."/>
            <person name="McCusker W."/>
            <person name="McDonough S."/>
            <person name="Mehta T."/>
            <person name="Meldrim J."/>
            <person name="Meneus L."/>
            <person name="Mihai O."/>
            <person name="Mihalev A."/>
            <person name="Mihova T."/>
            <person name="Mittelman R."/>
            <person name="Mlenga V."/>
            <person name="Montmayeur A."/>
            <person name="Mulrain L."/>
            <person name="Navidi A."/>
            <person name="Naylor J."/>
            <person name="Negash T."/>
            <person name="Nguyen T."/>
            <person name="Nguyen N."/>
            <person name="Nicol R."/>
            <person name="Norbu C."/>
            <person name="Norbu N."/>
            <person name="Novod N."/>
            <person name="O'Neill B."/>
            <person name="Osman S."/>
            <person name="Markiewicz E."/>
            <person name="Oyono O.L."/>
            <person name="Patti C."/>
            <person name="Phunkhang P."/>
            <person name="Pierre F."/>
            <person name="Priest M."/>
            <person name="Raghuraman S."/>
            <person name="Rege F."/>
            <person name="Reyes R."/>
            <person name="Rise C."/>
            <person name="Rogov P."/>
            <person name="Ross K."/>
            <person name="Ryan E."/>
            <person name="Settipalli S."/>
            <person name="Shea T."/>
            <person name="Sherpa N."/>
            <person name="Shi L."/>
            <person name="Shih D."/>
            <person name="Sparrow T."/>
            <person name="Spaulding J."/>
            <person name="Stalker J."/>
            <person name="Stange-Thomann N."/>
            <person name="Stavropoulos S."/>
            <person name="Stone C."/>
            <person name="Strader C."/>
            <person name="Tesfaye S."/>
            <person name="Thomson T."/>
            <person name="Thoulutsang Y."/>
            <person name="Thoulutsang D."/>
            <person name="Topham K."/>
            <person name="Topping I."/>
            <person name="Tsamla T."/>
            <person name="Vassiliev H."/>
            <person name="Vo A."/>
            <person name="Wangchuk T."/>
            <person name="Wangdi T."/>
            <person name="Weiand M."/>
            <person name="Wilkinson J."/>
            <person name="Wilson A."/>
            <person name="Yadav S."/>
            <person name="Young G."/>
            <person name="Yu Q."/>
            <person name="Zembek L."/>
            <person name="Zhong D."/>
            <person name="Zimmer A."/>
            <person name="Zwirko Z."/>
            <person name="Jaffe D.B."/>
            <person name="Alvarez P."/>
            <person name="Brockman W."/>
            <person name="Butler J."/>
            <person name="Chin C."/>
            <person name="Gnerre S."/>
            <person name="Grabherr M."/>
            <person name="Kleber M."/>
            <person name="Mauceli E."/>
            <person name="MacCallum I."/>
        </authorList>
    </citation>
    <scope>NUCLEOTIDE SEQUENCE [LARGE SCALE GENOMIC DNA]</scope>
    <source>
        <strain evidence="2">Tai18E2 / Tucson 14021-0261.01</strain>
    </source>
</reference>
<reference evidence="1 2" key="2">
    <citation type="journal article" date="2007" name="PLoS Biol.">
        <title>Principles of genome evolution in the Drosophila melanogaster species group.</title>
        <authorList>
            <person name="Ranz J.M."/>
            <person name="Maurin D."/>
            <person name="Chan Y.S."/>
            <person name="von Grotthuss M."/>
            <person name="Hillier L.W."/>
            <person name="Roote J."/>
            <person name="Ashburner M."/>
            <person name="Bergman C.M."/>
        </authorList>
    </citation>
    <scope>NUCLEOTIDE SEQUENCE [LARGE SCALE GENOMIC DNA]</scope>
    <source>
        <strain evidence="2">Tai18E2 / Tucson 14021-0261.01</strain>
    </source>
</reference>
<name>A0A0R1DLR9_DROYA</name>
<accession>A0A0R1DLR9</accession>
<organism evidence="1 2">
    <name type="scientific">Drosophila yakuba</name>
    <name type="common">Fruit fly</name>
    <dbReference type="NCBI Taxonomy" id="7245"/>
    <lineage>
        <taxon>Eukaryota</taxon>
        <taxon>Metazoa</taxon>
        <taxon>Ecdysozoa</taxon>
        <taxon>Arthropoda</taxon>
        <taxon>Hexapoda</taxon>
        <taxon>Insecta</taxon>
        <taxon>Pterygota</taxon>
        <taxon>Neoptera</taxon>
        <taxon>Endopterygota</taxon>
        <taxon>Diptera</taxon>
        <taxon>Brachycera</taxon>
        <taxon>Muscomorpha</taxon>
        <taxon>Ephydroidea</taxon>
        <taxon>Drosophilidae</taxon>
        <taxon>Drosophila</taxon>
        <taxon>Sophophora</taxon>
    </lineage>
</organism>
<gene>
    <name evidence="1" type="primary">Dyak\GE27450</name>
    <name evidence="1" type="synonym">GE27450</name>
    <name evidence="1" type="ORF">Dyak_GE27450</name>
</gene>
<evidence type="ECO:0000313" key="1">
    <source>
        <dbReference type="EMBL" id="KRJ98279.1"/>
    </source>
</evidence>
<sequence>MVESNQLLASITSERAESVLHTNICALGGASSSVSKSVSVPLCPFAIACSVVFSPATQYHQHHHRHQLLGSEASVLVSKTAFEHQL</sequence>